<reference evidence="2 3" key="1">
    <citation type="submission" date="2019-12" db="EMBL/GenBank/DDBJ databases">
        <title>Shinella granuli gen. nov., sp. nov., and proposal of the reclassification of Zoogloea ramigera ATCC 19623 as Shinella zoogloeoides sp. nov.</title>
        <authorList>
            <person name="Gao J."/>
        </authorList>
    </citation>
    <scope>NUCLEOTIDE SEQUENCE [LARGE SCALE GENOMIC DNA]</scope>
    <source>
        <strain evidence="2 3">DSM 287</strain>
    </source>
</reference>
<gene>
    <name evidence="2" type="ORF">GR156_04760</name>
</gene>
<protein>
    <submittedName>
        <fullName evidence="2">Uncharacterized protein</fullName>
    </submittedName>
</protein>
<sequence>MVDAVSLSGSSYRAASSALERRAAVPSAESRPAVEALAALSQSQPVTQVATPSDVAEEIGDLSFLYAPNGLPGIAALPSHAVSPAQATTDARVAAERNPTARLAIESNDLNTLMSSFLTARTPSANPAPSPDVPAPQGSAELAHVARQSVVAQIYNQF</sequence>
<name>A0A6N8TAI6_SHIZO</name>
<feature type="region of interest" description="Disordered" evidence="1">
    <location>
        <begin position="1"/>
        <end position="27"/>
    </location>
</feature>
<feature type="compositionally biased region" description="Low complexity" evidence="1">
    <location>
        <begin position="1"/>
        <end position="18"/>
    </location>
</feature>
<dbReference type="AlphaFoldDB" id="A0A6N8TAI6"/>
<dbReference type="OrthoDB" id="8419925at2"/>
<proteinExistence type="predicted"/>
<evidence type="ECO:0000313" key="3">
    <source>
        <dbReference type="Proteomes" id="UP000440304"/>
    </source>
</evidence>
<dbReference type="RefSeq" id="WP_160784996.1">
    <property type="nucleotide sequence ID" value="NZ_CP086610.1"/>
</dbReference>
<accession>A0A6N8TAI6</accession>
<dbReference type="Proteomes" id="UP000440304">
    <property type="component" value="Unassembled WGS sequence"/>
</dbReference>
<evidence type="ECO:0000313" key="2">
    <source>
        <dbReference type="EMBL" id="MXN99600.1"/>
    </source>
</evidence>
<comment type="caution">
    <text evidence="2">The sequence shown here is derived from an EMBL/GenBank/DDBJ whole genome shotgun (WGS) entry which is preliminary data.</text>
</comment>
<dbReference type="EMBL" id="WUML01000002">
    <property type="protein sequence ID" value="MXN99600.1"/>
    <property type="molecule type" value="Genomic_DNA"/>
</dbReference>
<organism evidence="2 3">
    <name type="scientific">Shinella zoogloeoides</name>
    <name type="common">Crabtreella saccharophila</name>
    <dbReference type="NCBI Taxonomy" id="352475"/>
    <lineage>
        <taxon>Bacteria</taxon>
        <taxon>Pseudomonadati</taxon>
        <taxon>Pseudomonadota</taxon>
        <taxon>Alphaproteobacteria</taxon>
        <taxon>Hyphomicrobiales</taxon>
        <taxon>Rhizobiaceae</taxon>
        <taxon>Shinella</taxon>
    </lineage>
</organism>
<evidence type="ECO:0000256" key="1">
    <source>
        <dbReference type="SAM" id="MobiDB-lite"/>
    </source>
</evidence>
<feature type="region of interest" description="Disordered" evidence="1">
    <location>
        <begin position="120"/>
        <end position="139"/>
    </location>
</feature>